<evidence type="ECO:0000313" key="5">
    <source>
        <dbReference type="Proteomes" id="UP000479190"/>
    </source>
</evidence>
<evidence type="ECO:0008006" key="6">
    <source>
        <dbReference type="Google" id="ProtNLM"/>
    </source>
</evidence>
<evidence type="ECO:0000313" key="4">
    <source>
        <dbReference type="EMBL" id="CAB0039076.1"/>
    </source>
</evidence>
<dbReference type="PRINTS" id="PR00080">
    <property type="entry name" value="SDRFAMILY"/>
</dbReference>
<evidence type="ECO:0000256" key="2">
    <source>
        <dbReference type="ARBA" id="ARBA00023002"/>
    </source>
</evidence>
<dbReference type="InterPro" id="IPR002347">
    <property type="entry name" value="SDR_fam"/>
</dbReference>
<dbReference type="InterPro" id="IPR036291">
    <property type="entry name" value="NAD(P)-bd_dom_sf"/>
</dbReference>
<gene>
    <name evidence="4" type="ORF">TBRA_LOCUS10835</name>
</gene>
<protein>
    <recommendedName>
        <fullName evidence="6">Dehydrogenase/reductase SDR family member 11</fullName>
    </recommendedName>
</protein>
<proteinExistence type="inferred from homology"/>
<comment type="similarity">
    <text evidence="1 3">Belongs to the short-chain dehydrogenases/reductases (SDR) family.</text>
</comment>
<dbReference type="Gene3D" id="3.40.50.720">
    <property type="entry name" value="NAD(P)-binding Rossmann-like Domain"/>
    <property type="match status" value="1"/>
</dbReference>
<accession>A0A6H5INJ8</accession>
<keyword evidence="2" id="KW-0560">Oxidoreductase</keyword>
<dbReference type="AlphaFoldDB" id="A0A6H5INJ8"/>
<dbReference type="PANTHER" id="PTHR43115:SF4">
    <property type="entry name" value="DEHYDROGENASE_REDUCTASE SDR FAMILY MEMBER 11"/>
    <property type="match status" value="1"/>
</dbReference>
<dbReference type="Proteomes" id="UP000479190">
    <property type="component" value="Unassembled WGS sequence"/>
</dbReference>
<dbReference type="SUPFAM" id="SSF51735">
    <property type="entry name" value="NAD(P)-binding Rossmann-fold domains"/>
    <property type="match status" value="1"/>
</dbReference>
<sequence length="481" mass="54458">MSKPKEAKCYAIIEYCDKLSSRSEQYSRSYRVFNKNLTMSNRIMKSVLRVLNLGVSGNAARIIRRQYQKDALEITDEAKELLYGPGIEDLIYVAITVPLKLPNIRMIKIVMGEFSRFVFSPGVVEPVPEVERVPLKKEDPGYVISLRSGKKPRSLKNGSRSNLSTLEASTIEIIKKKQKTQNLIKYDPDFPFLNYLRSFLNMSTTPFFSGKRDRNFWTLLESDISMRQARVACRIQLGELERLTDIFIENLNLLELFGQFLLMRLLADLKKSYSDKGTESIKHFGCATGQFYAFACDITNEDQVIAVFDEIKSSLGGVHVLVNNAGMMSIGPMSDHDSKIIQQVIDINVKGLLFCTRQALYIMKHENEGHIIHVGSSLGHKVLNVKGLFFNVYPATKFAVRALAETLQNEISDTKIRVTHVSPGVVKTDFFQVAGVSSAFLEHNAALNSEDVAEAIIFALSRKPYVHIQELTVRHLDDHYR</sequence>
<keyword evidence="5" id="KW-1185">Reference proteome</keyword>
<evidence type="ECO:0000256" key="3">
    <source>
        <dbReference type="RuleBase" id="RU000363"/>
    </source>
</evidence>
<name>A0A6H5INJ8_9HYME</name>
<evidence type="ECO:0000256" key="1">
    <source>
        <dbReference type="ARBA" id="ARBA00006484"/>
    </source>
</evidence>
<reference evidence="4 5" key="1">
    <citation type="submission" date="2020-02" db="EMBL/GenBank/DDBJ databases">
        <authorList>
            <person name="Ferguson B K."/>
        </authorList>
    </citation>
    <scope>NUCLEOTIDE SEQUENCE [LARGE SCALE GENOMIC DNA]</scope>
</reference>
<dbReference type="EMBL" id="CADCXV010000937">
    <property type="protein sequence ID" value="CAB0039076.1"/>
    <property type="molecule type" value="Genomic_DNA"/>
</dbReference>
<organism evidence="4 5">
    <name type="scientific">Trichogramma brassicae</name>
    <dbReference type="NCBI Taxonomy" id="86971"/>
    <lineage>
        <taxon>Eukaryota</taxon>
        <taxon>Metazoa</taxon>
        <taxon>Ecdysozoa</taxon>
        <taxon>Arthropoda</taxon>
        <taxon>Hexapoda</taxon>
        <taxon>Insecta</taxon>
        <taxon>Pterygota</taxon>
        <taxon>Neoptera</taxon>
        <taxon>Endopterygota</taxon>
        <taxon>Hymenoptera</taxon>
        <taxon>Apocrita</taxon>
        <taxon>Proctotrupomorpha</taxon>
        <taxon>Chalcidoidea</taxon>
        <taxon>Trichogrammatidae</taxon>
        <taxon>Trichogramma</taxon>
    </lineage>
</organism>
<dbReference type="Pfam" id="PF00106">
    <property type="entry name" value="adh_short"/>
    <property type="match status" value="1"/>
</dbReference>
<dbReference type="PANTHER" id="PTHR43115">
    <property type="entry name" value="DEHYDROGENASE/REDUCTASE SDR FAMILY MEMBER 11"/>
    <property type="match status" value="1"/>
</dbReference>
<dbReference type="OrthoDB" id="1933717at2759"/>
<dbReference type="PRINTS" id="PR00081">
    <property type="entry name" value="GDHRDH"/>
</dbReference>
<dbReference type="GO" id="GO:0016491">
    <property type="term" value="F:oxidoreductase activity"/>
    <property type="evidence" value="ECO:0007669"/>
    <property type="project" value="UniProtKB-KW"/>
</dbReference>